<evidence type="ECO:0000256" key="8">
    <source>
        <dbReference type="ARBA" id="ARBA00054674"/>
    </source>
</evidence>
<evidence type="ECO:0000256" key="7">
    <source>
        <dbReference type="ARBA" id="ARBA00051086"/>
    </source>
</evidence>
<evidence type="ECO:0000256" key="2">
    <source>
        <dbReference type="ARBA" id="ARBA00004496"/>
    </source>
</evidence>
<dbReference type="RefSeq" id="XP_030756045.1">
    <property type="nucleotide sequence ID" value="XM_030900185.1"/>
</dbReference>
<keyword evidence="13" id="KW-1185">Reference proteome</keyword>
<dbReference type="InParanoid" id="A0A6J2XZ46"/>
<proteinExistence type="predicted"/>
<reference evidence="14" key="1">
    <citation type="submission" date="2025-08" db="UniProtKB">
        <authorList>
            <consortium name="RefSeq"/>
        </authorList>
    </citation>
    <scope>IDENTIFICATION</scope>
    <source>
        <tissue evidence="14">Gonads</tissue>
    </source>
</reference>
<evidence type="ECO:0000313" key="13">
    <source>
        <dbReference type="Proteomes" id="UP000504635"/>
    </source>
</evidence>
<organism evidence="13 14">
    <name type="scientific">Sitophilus oryzae</name>
    <name type="common">Rice weevil</name>
    <name type="synonym">Curculio oryzae</name>
    <dbReference type="NCBI Taxonomy" id="7048"/>
    <lineage>
        <taxon>Eukaryota</taxon>
        <taxon>Metazoa</taxon>
        <taxon>Ecdysozoa</taxon>
        <taxon>Arthropoda</taxon>
        <taxon>Hexapoda</taxon>
        <taxon>Insecta</taxon>
        <taxon>Pterygota</taxon>
        <taxon>Neoptera</taxon>
        <taxon>Endopterygota</taxon>
        <taxon>Coleoptera</taxon>
        <taxon>Polyphaga</taxon>
        <taxon>Cucujiformia</taxon>
        <taxon>Curculionidae</taxon>
        <taxon>Dryophthorinae</taxon>
        <taxon>Sitophilus</taxon>
    </lineage>
</organism>
<dbReference type="KEGG" id="soy:115882249"/>
<dbReference type="NCBIfam" id="TIGR00052">
    <property type="entry name" value="nudix-type nucleoside diphosphatase, YffH/AdpP family"/>
    <property type="match status" value="1"/>
</dbReference>
<comment type="function">
    <text evidence="8">Hydrolyzes UDP-glucose to glucose 1-phosphate and UMP and ADP-ribose to ribose 5-phosphate and AMP. The physiological substrate is probably UDP-glucose. Poor activity on other substrates such as ADP-glucose, CDP-glucose, GDP-glucose and GDP-mannose.</text>
</comment>
<evidence type="ECO:0000256" key="3">
    <source>
        <dbReference type="ARBA" id="ARBA00011738"/>
    </source>
</evidence>
<name>A0A6J2XZ46_SITOR</name>
<dbReference type="InterPro" id="IPR015797">
    <property type="entry name" value="NUDIX_hydrolase-like_dom_sf"/>
</dbReference>
<evidence type="ECO:0000256" key="11">
    <source>
        <dbReference type="ARBA" id="ARBA00080475"/>
    </source>
</evidence>
<dbReference type="InterPro" id="IPR004385">
    <property type="entry name" value="NDP_pyrophosphatase"/>
</dbReference>
<dbReference type="PROSITE" id="PS51462">
    <property type="entry name" value="NUDIX"/>
    <property type="match status" value="1"/>
</dbReference>
<dbReference type="Gene3D" id="3.90.79.10">
    <property type="entry name" value="Nucleoside Triphosphate Pyrophosphohydrolase"/>
    <property type="match status" value="1"/>
</dbReference>
<dbReference type="EC" id="3.6.1.45" evidence="9"/>
<protein>
    <recommendedName>
        <fullName evidence="10">Uridine diphosphate glucose pyrophosphatase NUDT14</fullName>
        <ecNumber evidence="9">3.6.1.45</ecNumber>
    </recommendedName>
    <alternativeName>
        <fullName evidence="11">Nucleoside diphosphate-linked moiety X motif 14</fullName>
    </alternativeName>
</protein>
<comment type="subcellular location">
    <subcellularLocation>
        <location evidence="2">Cytoplasm</location>
    </subcellularLocation>
</comment>
<dbReference type="PANTHER" id="PTHR11839">
    <property type="entry name" value="UDP/ADP-SUGAR PYROPHOSPHATASE"/>
    <property type="match status" value="1"/>
</dbReference>
<dbReference type="AlphaFoldDB" id="A0A6J2XZ46"/>
<evidence type="ECO:0000256" key="9">
    <source>
        <dbReference type="ARBA" id="ARBA00066480"/>
    </source>
</evidence>
<dbReference type="GO" id="GO:0008768">
    <property type="term" value="F:UDP-sugar diphosphatase activity"/>
    <property type="evidence" value="ECO:0007669"/>
    <property type="project" value="UniProtKB-EC"/>
</dbReference>
<dbReference type="CDD" id="cd18887">
    <property type="entry name" value="NUDIX_UGPPase_Nudt14"/>
    <property type="match status" value="1"/>
</dbReference>
<keyword evidence="6" id="KW-0460">Magnesium</keyword>
<gene>
    <name evidence="14" type="primary">LOC115882249</name>
</gene>
<dbReference type="Proteomes" id="UP000504635">
    <property type="component" value="Unplaced"/>
</dbReference>
<evidence type="ECO:0000256" key="6">
    <source>
        <dbReference type="ARBA" id="ARBA00022842"/>
    </source>
</evidence>
<dbReference type="GO" id="GO:0005737">
    <property type="term" value="C:cytoplasm"/>
    <property type="evidence" value="ECO:0007669"/>
    <property type="project" value="UniProtKB-SubCell"/>
</dbReference>
<keyword evidence="5" id="KW-0378">Hydrolase</keyword>
<keyword evidence="4" id="KW-0963">Cytoplasm</keyword>
<evidence type="ECO:0000256" key="1">
    <source>
        <dbReference type="ARBA" id="ARBA00001946"/>
    </source>
</evidence>
<evidence type="ECO:0000259" key="12">
    <source>
        <dbReference type="PROSITE" id="PS51462"/>
    </source>
</evidence>
<dbReference type="GO" id="GO:0019693">
    <property type="term" value="P:ribose phosphate metabolic process"/>
    <property type="evidence" value="ECO:0007669"/>
    <property type="project" value="TreeGrafter"/>
</dbReference>
<dbReference type="GO" id="GO:0006753">
    <property type="term" value="P:nucleoside phosphate metabolic process"/>
    <property type="evidence" value="ECO:0007669"/>
    <property type="project" value="TreeGrafter"/>
</dbReference>
<dbReference type="FunCoup" id="A0A6J2XZ46">
    <property type="interactions" value="387"/>
</dbReference>
<dbReference type="GO" id="GO:0046872">
    <property type="term" value="F:metal ion binding"/>
    <property type="evidence" value="ECO:0007669"/>
    <property type="project" value="InterPro"/>
</dbReference>
<comment type="subunit">
    <text evidence="3">Homodimer.</text>
</comment>
<dbReference type="OrthoDB" id="10249920at2759"/>
<evidence type="ECO:0000256" key="4">
    <source>
        <dbReference type="ARBA" id="ARBA00022490"/>
    </source>
</evidence>
<dbReference type="FunFam" id="3.90.79.10:FF:000035">
    <property type="entry name" value="Uridine diphosphate glucose pyrophosphatase"/>
    <property type="match status" value="1"/>
</dbReference>
<comment type="cofactor">
    <cofactor evidence="1">
        <name>Mg(2+)</name>
        <dbReference type="ChEBI" id="CHEBI:18420"/>
    </cofactor>
</comment>
<evidence type="ECO:0000256" key="10">
    <source>
        <dbReference type="ARBA" id="ARBA00071467"/>
    </source>
</evidence>
<evidence type="ECO:0000313" key="14">
    <source>
        <dbReference type="RefSeq" id="XP_030756045.1"/>
    </source>
</evidence>
<evidence type="ECO:0000256" key="5">
    <source>
        <dbReference type="ARBA" id="ARBA00022801"/>
    </source>
</evidence>
<sequence>MNNITNIVMKPLEKSIYLKPYTMHFTQNGAKRTWDLLSIHDSVAILLFNISRNVLIMVKQFRPAVYLGTINPEDRKMDSQIDTKKYPPENGITIEFCAGIVDKKLSLAEIAKEEILEECGYDVPLSSLQFIGSYRSGVGTSASVQTAYYCEITDEMKVTEGGGTEEELIEVIEMTVADVKKYVTQQDIVQSPPSFLFGIYWFLLNKGPSLKL</sequence>
<dbReference type="InterPro" id="IPR000086">
    <property type="entry name" value="NUDIX_hydrolase_dom"/>
</dbReference>
<comment type="catalytic activity">
    <reaction evidence="7">
        <text>UDP-sugar + H2O = UMP + alpha-D-aldose 1-phosphate.</text>
        <dbReference type="EC" id="3.6.1.45"/>
    </reaction>
</comment>
<dbReference type="SUPFAM" id="SSF55811">
    <property type="entry name" value="Nudix"/>
    <property type="match status" value="1"/>
</dbReference>
<dbReference type="GeneID" id="115882249"/>
<feature type="domain" description="Nudix hydrolase" evidence="12">
    <location>
        <begin position="38"/>
        <end position="196"/>
    </location>
</feature>
<accession>A0A6J2XZ46</accession>
<dbReference type="PANTHER" id="PTHR11839:SF15">
    <property type="entry name" value="URIDINE DIPHOSPHATE GLUCOSE PYROPHOSPHATASE NUDT14"/>
    <property type="match status" value="1"/>
</dbReference>